<evidence type="ECO:0000256" key="5">
    <source>
        <dbReference type="ARBA" id="ARBA00023015"/>
    </source>
</evidence>
<keyword evidence="4" id="KW-0862">Zinc</keyword>
<sequence length="377" mass="39863">MEMSSSSLGASASRSSNDTLHGLMFGKKVYFEDAVGGGGGNSTSKAPAPKKGKAVVHGVQQQPPRCQVEGCEADLSGVKAYYCRHKVCGMHSKAPKVVVGGMEQRFCQQCSRFHQLSEFDQGKRSCRRRLAGHNERRRKPPAVPFAPRYGQLPPSFHEPARFRSFLMDFFAYPNISTSSSARDIWPTVRAGDQVASNHWHDVVDVPSDAAAAVAVAAVHVAGAGSGSGSHPYSQGSTGQILYSSPEFPTPGECLGGASDASCALSLLSTRPWGDHTSRSRRLPTISASGGLNASSSSSSSSSILSHSLVSNNHMANSAGFGHQGSRNSSHEMGMDVAGGAHFSGELELALQGNGQCLGHGLLGREYDHSGHIMHWSL</sequence>
<dbReference type="FunFam" id="4.10.1100.10:FF:000001">
    <property type="entry name" value="Squamosa promoter-binding-like protein 14"/>
    <property type="match status" value="1"/>
</dbReference>
<feature type="compositionally biased region" description="Low complexity" evidence="10">
    <location>
        <begin position="285"/>
        <end position="298"/>
    </location>
</feature>
<dbReference type="PANTHER" id="PTHR31251">
    <property type="entry name" value="SQUAMOSA PROMOTER-BINDING-LIKE PROTEIN 4"/>
    <property type="match status" value="1"/>
</dbReference>
<comment type="subcellular location">
    <subcellularLocation>
        <location evidence="1">Nucleus</location>
    </subcellularLocation>
</comment>
<comment type="caution">
    <text evidence="12">The sequence shown here is derived from an EMBL/GenBank/DDBJ whole genome shotgun (WGS) entry which is preliminary data.</text>
</comment>
<keyword evidence="6" id="KW-0238">DNA-binding</keyword>
<keyword evidence="8" id="KW-0539">Nucleus</keyword>
<keyword evidence="3 9" id="KW-0863">Zinc-finger</keyword>
<dbReference type="EMBL" id="PYDT01000009">
    <property type="protein sequence ID" value="THU50606.1"/>
    <property type="molecule type" value="Genomic_DNA"/>
</dbReference>
<dbReference type="GO" id="GO:0005634">
    <property type="term" value="C:nucleus"/>
    <property type="evidence" value="ECO:0007669"/>
    <property type="project" value="UniProtKB-SubCell"/>
</dbReference>
<evidence type="ECO:0000313" key="13">
    <source>
        <dbReference type="Proteomes" id="UP000317650"/>
    </source>
</evidence>
<proteinExistence type="predicted"/>
<evidence type="ECO:0000256" key="1">
    <source>
        <dbReference type="ARBA" id="ARBA00004123"/>
    </source>
</evidence>
<dbReference type="GO" id="GO:0003677">
    <property type="term" value="F:DNA binding"/>
    <property type="evidence" value="ECO:0007669"/>
    <property type="project" value="UniProtKB-KW"/>
</dbReference>
<evidence type="ECO:0000256" key="7">
    <source>
        <dbReference type="ARBA" id="ARBA00023163"/>
    </source>
</evidence>
<evidence type="ECO:0000313" key="12">
    <source>
        <dbReference type="EMBL" id="THU50606.1"/>
    </source>
</evidence>
<dbReference type="STRING" id="52838.A0A4V4H436"/>
<feature type="region of interest" description="Disordered" evidence="10">
    <location>
        <begin position="273"/>
        <end position="298"/>
    </location>
</feature>
<dbReference type="PROSITE" id="PS51141">
    <property type="entry name" value="ZF_SBP"/>
    <property type="match status" value="1"/>
</dbReference>
<dbReference type="Pfam" id="PF03110">
    <property type="entry name" value="SBP"/>
    <property type="match status" value="1"/>
</dbReference>
<evidence type="ECO:0000256" key="9">
    <source>
        <dbReference type="PROSITE-ProRule" id="PRU00470"/>
    </source>
</evidence>
<feature type="region of interest" description="Disordered" evidence="10">
    <location>
        <begin position="131"/>
        <end position="150"/>
    </location>
</feature>
<dbReference type="InterPro" id="IPR036893">
    <property type="entry name" value="SBP_sf"/>
</dbReference>
<evidence type="ECO:0000256" key="8">
    <source>
        <dbReference type="ARBA" id="ARBA00023242"/>
    </source>
</evidence>
<dbReference type="PANTHER" id="PTHR31251:SF226">
    <property type="entry name" value="SQUAMOSA PROMOTER-BINDING-LIKE PROTEIN 6"/>
    <property type="match status" value="1"/>
</dbReference>
<dbReference type="Gene3D" id="4.10.1100.10">
    <property type="entry name" value="Transcription factor, SBP-box domain"/>
    <property type="match status" value="1"/>
</dbReference>
<gene>
    <name evidence="12" type="ORF">C4D60_Mb06t22030</name>
</gene>
<feature type="compositionally biased region" description="Basic residues" evidence="10">
    <location>
        <begin position="131"/>
        <end position="140"/>
    </location>
</feature>
<dbReference type="Proteomes" id="UP000317650">
    <property type="component" value="Chromosome 6"/>
</dbReference>
<organism evidence="12 13">
    <name type="scientific">Musa balbisiana</name>
    <name type="common">Banana</name>
    <dbReference type="NCBI Taxonomy" id="52838"/>
    <lineage>
        <taxon>Eukaryota</taxon>
        <taxon>Viridiplantae</taxon>
        <taxon>Streptophyta</taxon>
        <taxon>Embryophyta</taxon>
        <taxon>Tracheophyta</taxon>
        <taxon>Spermatophyta</taxon>
        <taxon>Magnoliopsida</taxon>
        <taxon>Liliopsida</taxon>
        <taxon>Zingiberales</taxon>
        <taxon>Musaceae</taxon>
        <taxon>Musa</taxon>
    </lineage>
</organism>
<dbReference type="AlphaFoldDB" id="A0A4V4H436"/>
<evidence type="ECO:0000259" key="11">
    <source>
        <dbReference type="PROSITE" id="PS51141"/>
    </source>
</evidence>
<protein>
    <recommendedName>
        <fullName evidence="11">SBP-type domain-containing protein</fullName>
    </recommendedName>
</protein>
<keyword evidence="13" id="KW-1185">Reference proteome</keyword>
<evidence type="ECO:0000256" key="2">
    <source>
        <dbReference type="ARBA" id="ARBA00022723"/>
    </source>
</evidence>
<evidence type="ECO:0000256" key="10">
    <source>
        <dbReference type="SAM" id="MobiDB-lite"/>
    </source>
</evidence>
<accession>A0A4V4H436</accession>
<evidence type="ECO:0000256" key="4">
    <source>
        <dbReference type="ARBA" id="ARBA00022833"/>
    </source>
</evidence>
<dbReference type="InterPro" id="IPR004333">
    <property type="entry name" value="SBP_dom"/>
</dbReference>
<keyword evidence="5" id="KW-0805">Transcription regulation</keyword>
<feature type="domain" description="SBP-type" evidence="11">
    <location>
        <begin position="63"/>
        <end position="140"/>
    </location>
</feature>
<keyword evidence="2" id="KW-0479">Metal-binding</keyword>
<dbReference type="GO" id="GO:0008270">
    <property type="term" value="F:zinc ion binding"/>
    <property type="evidence" value="ECO:0007669"/>
    <property type="project" value="UniProtKB-KW"/>
</dbReference>
<dbReference type="InterPro" id="IPR044817">
    <property type="entry name" value="SBP-like"/>
</dbReference>
<reference evidence="12 13" key="1">
    <citation type="journal article" date="2019" name="Nat. Plants">
        <title>Genome sequencing of Musa balbisiana reveals subgenome evolution and function divergence in polyploid bananas.</title>
        <authorList>
            <person name="Yao X."/>
        </authorList>
    </citation>
    <scope>NUCLEOTIDE SEQUENCE [LARGE SCALE GENOMIC DNA]</scope>
    <source>
        <strain evidence="13">cv. DH-PKW</strain>
        <tissue evidence="12">Leaves</tissue>
    </source>
</reference>
<evidence type="ECO:0000256" key="6">
    <source>
        <dbReference type="ARBA" id="ARBA00023125"/>
    </source>
</evidence>
<dbReference type="SUPFAM" id="SSF103612">
    <property type="entry name" value="SBT domain"/>
    <property type="match status" value="1"/>
</dbReference>
<evidence type="ECO:0000256" key="3">
    <source>
        <dbReference type="ARBA" id="ARBA00022771"/>
    </source>
</evidence>
<keyword evidence="7" id="KW-0804">Transcription</keyword>
<name>A0A4V4H436_MUSBA</name>